<evidence type="ECO:0000256" key="1">
    <source>
        <dbReference type="SAM" id="MobiDB-lite"/>
    </source>
</evidence>
<dbReference type="OrthoDB" id="2703100at2759"/>
<accession>A0A9P6ZSL2</accession>
<evidence type="ECO:0000313" key="2">
    <source>
        <dbReference type="EMBL" id="KAG1775505.1"/>
    </source>
</evidence>
<feature type="compositionally biased region" description="Basic and acidic residues" evidence="1">
    <location>
        <begin position="9"/>
        <end position="30"/>
    </location>
</feature>
<reference evidence="2" key="1">
    <citation type="journal article" date="2020" name="New Phytol.">
        <title>Comparative genomics reveals dynamic genome evolution in host specialist ectomycorrhizal fungi.</title>
        <authorList>
            <person name="Lofgren L.A."/>
            <person name="Nguyen N.H."/>
            <person name="Vilgalys R."/>
            <person name="Ruytinx J."/>
            <person name="Liao H.L."/>
            <person name="Branco S."/>
            <person name="Kuo A."/>
            <person name="LaButti K."/>
            <person name="Lipzen A."/>
            <person name="Andreopoulos W."/>
            <person name="Pangilinan J."/>
            <person name="Riley R."/>
            <person name="Hundley H."/>
            <person name="Na H."/>
            <person name="Barry K."/>
            <person name="Grigoriev I.V."/>
            <person name="Stajich J.E."/>
            <person name="Kennedy P.G."/>
        </authorList>
    </citation>
    <scope>NUCLEOTIDE SEQUENCE</scope>
    <source>
        <strain evidence="2">DOB743</strain>
    </source>
</reference>
<gene>
    <name evidence="2" type="ORF">EV702DRAFT_1199258</name>
</gene>
<protein>
    <submittedName>
        <fullName evidence="2">Uncharacterized protein</fullName>
    </submittedName>
</protein>
<organism evidence="2 3">
    <name type="scientific">Suillus placidus</name>
    <dbReference type="NCBI Taxonomy" id="48579"/>
    <lineage>
        <taxon>Eukaryota</taxon>
        <taxon>Fungi</taxon>
        <taxon>Dikarya</taxon>
        <taxon>Basidiomycota</taxon>
        <taxon>Agaricomycotina</taxon>
        <taxon>Agaricomycetes</taxon>
        <taxon>Agaricomycetidae</taxon>
        <taxon>Boletales</taxon>
        <taxon>Suillineae</taxon>
        <taxon>Suillaceae</taxon>
        <taxon>Suillus</taxon>
    </lineage>
</organism>
<keyword evidence="3" id="KW-1185">Reference proteome</keyword>
<dbReference type="EMBL" id="JABBWD010000033">
    <property type="protein sequence ID" value="KAG1775505.1"/>
    <property type="molecule type" value="Genomic_DNA"/>
</dbReference>
<proteinExistence type="predicted"/>
<dbReference type="Proteomes" id="UP000714275">
    <property type="component" value="Unassembled WGS sequence"/>
</dbReference>
<dbReference type="AlphaFoldDB" id="A0A9P6ZSL2"/>
<name>A0A9P6ZSL2_9AGAM</name>
<feature type="region of interest" description="Disordered" evidence="1">
    <location>
        <begin position="1"/>
        <end position="61"/>
    </location>
</feature>
<evidence type="ECO:0000313" key="3">
    <source>
        <dbReference type="Proteomes" id="UP000714275"/>
    </source>
</evidence>
<sequence length="61" mass="6826">MSTKSRLSKQQDEDQDDRASELQLNEKDQSIQKQPNDDADLNPGELTFEEDTAGGMDVTLV</sequence>
<comment type="caution">
    <text evidence="2">The sequence shown here is derived from an EMBL/GenBank/DDBJ whole genome shotgun (WGS) entry which is preliminary data.</text>
</comment>